<keyword evidence="3" id="KW-1185">Reference proteome</keyword>
<dbReference type="EMBL" id="JBHMCY010000022">
    <property type="protein sequence ID" value="MFB9463760.1"/>
    <property type="molecule type" value="Genomic_DNA"/>
</dbReference>
<dbReference type="CDD" id="cd00090">
    <property type="entry name" value="HTH_ARSR"/>
    <property type="match status" value="1"/>
</dbReference>
<dbReference type="PROSITE" id="PS50987">
    <property type="entry name" value="HTH_ARSR_2"/>
    <property type="match status" value="1"/>
</dbReference>
<dbReference type="InterPro" id="IPR036390">
    <property type="entry name" value="WH_DNA-bd_sf"/>
</dbReference>
<evidence type="ECO:0000313" key="3">
    <source>
        <dbReference type="Proteomes" id="UP001589709"/>
    </source>
</evidence>
<reference evidence="2 3" key="1">
    <citation type="submission" date="2024-09" db="EMBL/GenBank/DDBJ databases">
        <authorList>
            <person name="Sun Q."/>
            <person name="Mori K."/>
        </authorList>
    </citation>
    <scope>NUCLEOTIDE SEQUENCE [LARGE SCALE GENOMIC DNA]</scope>
    <source>
        <strain evidence="2 3">JCM 6917</strain>
    </source>
</reference>
<dbReference type="InterPro" id="IPR001845">
    <property type="entry name" value="HTH_ArsR_DNA-bd_dom"/>
</dbReference>
<dbReference type="InterPro" id="IPR011991">
    <property type="entry name" value="ArsR-like_HTH"/>
</dbReference>
<protein>
    <submittedName>
        <fullName evidence="2">ArsR/SmtB family transcription factor</fullName>
    </submittedName>
</protein>
<proteinExistence type="predicted"/>
<dbReference type="RefSeq" id="WP_381346118.1">
    <property type="nucleotide sequence ID" value="NZ_JBHMCY010000022.1"/>
</dbReference>
<organism evidence="2 3">
    <name type="scientific">Streptomyces cinereospinus</name>
    <dbReference type="NCBI Taxonomy" id="285561"/>
    <lineage>
        <taxon>Bacteria</taxon>
        <taxon>Bacillati</taxon>
        <taxon>Actinomycetota</taxon>
        <taxon>Actinomycetes</taxon>
        <taxon>Kitasatosporales</taxon>
        <taxon>Streptomycetaceae</taxon>
        <taxon>Streptomyces</taxon>
    </lineage>
</organism>
<dbReference type="Gene3D" id="1.10.10.10">
    <property type="entry name" value="Winged helix-like DNA-binding domain superfamily/Winged helix DNA-binding domain"/>
    <property type="match status" value="1"/>
</dbReference>
<feature type="domain" description="HTH arsR-type" evidence="1">
    <location>
        <begin position="8"/>
        <end position="106"/>
    </location>
</feature>
<dbReference type="SUPFAM" id="SSF46785">
    <property type="entry name" value="Winged helix' DNA-binding domain"/>
    <property type="match status" value="1"/>
</dbReference>
<accession>A0ABV5N0E6</accession>
<gene>
    <name evidence="2" type="ORF">ACFF45_13865</name>
</gene>
<dbReference type="SMART" id="SM00418">
    <property type="entry name" value="HTH_ARSR"/>
    <property type="match status" value="1"/>
</dbReference>
<comment type="caution">
    <text evidence="2">The sequence shown here is derived from an EMBL/GenBank/DDBJ whole genome shotgun (WGS) entry which is preliminary data.</text>
</comment>
<dbReference type="PRINTS" id="PR00778">
    <property type="entry name" value="HTHARSR"/>
</dbReference>
<name>A0ABV5N0E6_9ACTN</name>
<evidence type="ECO:0000313" key="2">
    <source>
        <dbReference type="EMBL" id="MFB9463760.1"/>
    </source>
</evidence>
<sequence length="106" mass="11857">MTAGELVHPRAEELQVGPILLALADANRRRVVAQLAERPDEERLCASFDLPVAKSSRTRHWRVLREAGLVYQRDAGNGLYIRLRKEDLDRRFPGLIQAVIAAGQAS</sequence>
<dbReference type="Proteomes" id="UP001589709">
    <property type="component" value="Unassembled WGS sequence"/>
</dbReference>
<dbReference type="InterPro" id="IPR036388">
    <property type="entry name" value="WH-like_DNA-bd_sf"/>
</dbReference>
<evidence type="ECO:0000259" key="1">
    <source>
        <dbReference type="PROSITE" id="PS50987"/>
    </source>
</evidence>